<evidence type="ECO:0000256" key="1">
    <source>
        <dbReference type="ARBA" id="ARBA00006738"/>
    </source>
</evidence>
<dbReference type="NCBIfam" id="NF009150">
    <property type="entry name" value="PRK12497.1-3"/>
    <property type="match status" value="1"/>
</dbReference>
<comment type="caution">
    <text evidence="3">The sequence shown here is derived from an EMBL/GenBank/DDBJ whole genome shotgun (WGS) entry which is preliminary data.</text>
</comment>
<keyword evidence="4" id="KW-1185">Reference proteome</keyword>
<dbReference type="RefSeq" id="WP_182539429.1">
    <property type="nucleotide sequence ID" value="NZ_JACGXA010000001.1"/>
</dbReference>
<keyword evidence="3" id="KW-0255">Endonuclease</keyword>
<dbReference type="AlphaFoldDB" id="A0A7W3J0L7"/>
<keyword evidence="3" id="KW-0378">Hydrolase</keyword>
<dbReference type="HAMAP" id="MF_00048">
    <property type="entry name" value="UPF0102"/>
    <property type="match status" value="1"/>
</dbReference>
<accession>A0A7W3J0L7</accession>
<evidence type="ECO:0000313" key="4">
    <source>
        <dbReference type="Proteomes" id="UP000580910"/>
    </source>
</evidence>
<dbReference type="InterPro" id="IPR011335">
    <property type="entry name" value="Restrct_endonuc-II-like"/>
</dbReference>
<proteinExistence type="inferred from homology"/>
<dbReference type="Gene3D" id="3.40.1350.10">
    <property type="match status" value="1"/>
</dbReference>
<dbReference type="CDD" id="cd20736">
    <property type="entry name" value="PoNe_Nuclease"/>
    <property type="match status" value="1"/>
</dbReference>
<dbReference type="EMBL" id="JACGXA010000001">
    <property type="protein sequence ID" value="MBA8804108.1"/>
    <property type="molecule type" value="Genomic_DNA"/>
</dbReference>
<gene>
    <name evidence="3" type="ORF">FB382_002399</name>
</gene>
<dbReference type="GO" id="GO:0003676">
    <property type="term" value="F:nucleic acid binding"/>
    <property type="evidence" value="ECO:0007669"/>
    <property type="project" value="InterPro"/>
</dbReference>
<comment type="similarity">
    <text evidence="1 2">Belongs to the UPF0102 family.</text>
</comment>
<sequence length="124" mass="13559">MTGSTGTTAKQALGAYGEELAVRRLVGDGLVLLDRNWRCDEGEIDLVLREGSVLVVCEVKTRSSVAFGTPHEAVTAAKVDRMRRLAECWLRAHDLRAPDVRLDLVAVLRPRRGASVLEHVRGIG</sequence>
<dbReference type="SUPFAM" id="SSF52980">
    <property type="entry name" value="Restriction endonuclease-like"/>
    <property type="match status" value="1"/>
</dbReference>
<evidence type="ECO:0000256" key="2">
    <source>
        <dbReference type="HAMAP-Rule" id="MF_00048"/>
    </source>
</evidence>
<dbReference type="Pfam" id="PF02021">
    <property type="entry name" value="UPF0102"/>
    <property type="match status" value="1"/>
</dbReference>
<dbReference type="PANTHER" id="PTHR34039">
    <property type="entry name" value="UPF0102 PROTEIN YRAN"/>
    <property type="match status" value="1"/>
</dbReference>
<organism evidence="3 4">
    <name type="scientific">Nocardioides ginsengisegetis</name>
    <dbReference type="NCBI Taxonomy" id="661491"/>
    <lineage>
        <taxon>Bacteria</taxon>
        <taxon>Bacillati</taxon>
        <taxon>Actinomycetota</taxon>
        <taxon>Actinomycetes</taxon>
        <taxon>Propionibacteriales</taxon>
        <taxon>Nocardioidaceae</taxon>
        <taxon>Nocardioides</taxon>
    </lineage>
</organism>
<protein>
    <recommendedName>
        <fullName evidence="2">UPF0102 protein FB382_002399</fullName>
    </recommendedName>
</protein>
<reference evidence="3 4" key="1">
    <citation type="submission" date="2020-07" db="EMBL/GenBank/DDBJ databases">
        <title>Sequencing the genomes of 1000 actinobacteria strains.</title>
        <authorList>
            <person name="Klenk H.-P."/>
        </authorList>
    </citation>
    <scope>NUCLEOTIDE SEQUENCE [LARGE SCALE GENOMIC DNA]</scope>
    <source>
        <strain evidence="3 4">DSM 21349</strain>
    </source>
</reference>
<dbReference type="Proteomes" id="UP000580910">
    <property type="component" value="Unassembled WGS sequence"/>
</dbReference>
<keyword evidence="3" id="KW-0540">Nuclease</keyword>
<dbReference type="InterPro" id="IPR011856">
    <property type="entry name" value="tRNA_endonuc-like_dom_sf"/>
</dbReference>
<dbReference type="InterPro" id="IPR003509">
    <property type="entry name" value="UPF0102_YraN-like"/>
</dbReference>
<dbReference type="PANTHER" id="PTHR34039:SF1">
    <property type="entry name" value="UPF0102 PROTEIN YRAN"/>
    <property type="match status" value="1"/>
</dbReference>
<evidence type="ECO:0000313" key="3">
    <source>
        <dbReference type="EMBL" id="MBA8804108.1"/>
    </source>
</evidence>
<dbReference type="GO" id="GO:0004519">
    <property type="term" value="F:endonuclease activity"/>
    <property type="evidence" value="ECO:0007669"/>
    <property type="project" value="UniProtKB-KW"/>
</dbReference>
<dbReference type="NCBIfam" id="NF009154">
    <property type="entry name" value="PRK12497.3-3"/>
    <property type="match status" value="1"/>
</dbReference>
<name>A0A7W3J0L7_9ACTN</name>